<keyword evidence="7 10" id="KW-0812">Transmembrane</keyword>
<keyword evidence="9 10" id="KW-0472">Membrane</keyword>
<dbReference type="NCBIfam" id="TIGR01710">
    <property type="entry name" value="typeII_sec_gspG"/>
    <property type="match status" value="1"/>
</dbReference>
<keyword evidence="5" id="KW-0488">Methylation</keyword>
<feature type="domain" description="Type II secretion system protein GspG C-terminal" evidence="11">
    <location>
        <begin position="58"/>
        <end position="166"/>
    </location>
</feature>
<dbReference type="PANTHER" id="PTHR30093:SF44">
    <property type="entry name" value="TYPE II SECRETION SYSTEM CORE PROTEIN G"/>
    <property type="match status" value="1"/>
</dbReference>
<dbReference type="PROSITE" id="PS00409">
    <property type="entry name" value="PROKAR_NTER_METHYL"/>
    <property type="match status" value="1"/>
</dbReference>
<evidence type="ECO:0000256" key="7">
    <source>
        <dbReference type="ARBA" id="ARBA00022692"/>
    </source>
</evidence>
<comment type="caution">
    <text evidence="12">The sequence shown here is derived from an EMBL/GenBank/DDBJ whole genome shotgun (WGS) entry which is preliminary data.</text>
</comment>
<dbReference type="InterPro" id="IPR045584">
    <property type="entry name" value="Pilin-like"/>
</dbReference>
<protein>
    <recommendedName>
        <fullName evidence="3">Type II secretion system core protein G</fullName>
    </recommendedName>
</protein>
<dbReference type="Pfam" id="PF08334">
    <property type="entry name" value="T2SSG"/>
    <property type="match status" value="1"/>
</dbReference>
<dbReference type="PRINTS" id="PR00813">
    <property type="entry name" value="BCTERIALGSPG"/>
</dbReference>
<dbReference type="InterPro" id="IPR012902">
    <property type="entry name" value="N_methyl_site"/>
</dbReference>
<comment type="subcellular location">
    <subcellularLocation>
        <location evidence="1">Cell inner membrane</location>
        <topology evidence="1">Single-pass membrane protein</topology>
    </subcellularLocation>
</comment>
<name>A0A0F9NYD6_9ZZZZ</name>
<evidence type="ECO:0000256" key="6">
    <source>
        <dbReference type="ARBA" id="ARBA00022519"/>
    </source>
</evidence>
<dbReference type="NCBIfam" id="TIGR02532">
    <property type="entry name" value="IV_pilin_GFxxxE"/>
    <property type="match status" value="1"/>
</dbReference>
<dbReference type="Gene3D" id="3.30.700.10">
    <property type="entry name" value="Glycoprotein, Type 4 Pilin"/>
    <property type="match status" value="1"/>
</dbReference>
<dbReference type="Pfam" id="PF07963">
    <property type="entry name" value="N_methyl"/>
    <property type="match status" value="1"/>
</dbReference>
<evidence type="ECO:0000259" key="11">
    <source>
        <dbReference type="Pfam" id="PF08334"/>
    </source>
</evidence>
<evidence type="ECO:0000256" key="8">
    <source>
        <dbReference type="ARBA" id="ARBA00022989"/>
    </source>
</evidence>
<dbReference type="GO" id="GO:0015628">
    <property type="term" value="P:protein secretion by the type II secretion system"/>
    <property type="evidence" value="ECO:0007669"/>
    <property type="project" value="InterPro"/>
</dbReference>
<evidence type="ECO:0000256" key="1">
    <source>
        <dbReference type="ARBA" id="ARBA00004377"/>
    </source>
</evidence>
<dbReference type="AlphaFoldDB" id="A0A0F9NYD6"/>
<sequence>MIESFGKGAISMRKLYLAVLRKRVVGHSKRHPESGVTLIEMMVVLVIIALVAAMIVPNVIGRPNEARVAVAKTDIRAISSALELYRLDNRTYPTTSQGLGALVRRPTSPPEPSNWVQGGYLPEDPTDPWGNAYLYRSPGTTSNFDLISLGADGAIGGDGVDADIANTSAPIDG</sequence>
<dbReference type="GO" id="GO:0015627">
    <property type="term" value="C:type II protein secretion system complex"/>
    <property type="evidence" value="ECO:0007669"/>
    <property type="project" value="InterPro"/>
</dbReference>
<reference evidence="12" key="1">
    <citation type="journal article" date="2015" name="Nature">
        <title>Complex archaea that bridge the gap between prokaryotes and eukaryotes.</title>
        <authorList>
            <person name="Spang A."/>
            <person name="Saw J.H."/>
            <person name="Jorgensen S.L."/>
            <person name="Zaremba-Niedzwiedzka K."/>
            <person name="Martijn J."/>
            <person name="Lind A.E."/>
            <person name="van Eijk R."/>
            <person name="Schleper C."/>
            <person name="Guy L."/>
            <person name="Ettema T.J."/>
        </authorList>
    </citation>
    <scope>NUCLEOTIDE SEQUENCE</scope>
</reference>
<dbReference type="PANTHER" id="PTHR30093">
    <property type="entry name" value="GENERAL SECRETION PATHWAY PROTEIN G"/>
    <property type="match status" value="1"/>
</dbReference>
<evidence type="ECO:0000256" key="3">
    <source>
        <dbReference type="ARBA" id="ARBA00020042"/>
    </source>
</evidence>
<dbReference type="GO" id="GO:0005886">
    <property type="term" value="C:plasma membrane"/>
    <property type="evidence" value="ECO:0007669"/>
    <property type="project" value="UniProtKB-SubCell"/>
</dbReference>
<dbReference type="EMBL" id="LAZR01003551">
    <property type="protein sequence ID" value="KKN17142.1"/>
    <property type="molecule type" value="Genomic_DNA"/>
</dbReference>
<keyword evidence="4" id="KW-1003">Cell membrane</keyword>
<evidence type="ECO:0000256" key="10">
    <source>
        <dbReference type="SAM" id="Phobius"/>
    </source>
</evidence>
<gene>
    <name evidence="12" type="ORF">LCGC14_0968850</name>
</gene>
<dbReference type="InterPro" id="IPR013545">
    <property type="entry name" value="T2SS_protein-GspG_C"/>
</dbReference>
<dbReference type="InterPro" id="IPR010054">
    <property type="entry name" value="Type2_sec_GspG"/>
</dbReference>
<dbReference type="InterPro" id="IPR000983">
    <property type="entry name" value="Bac_GSPG_pilin"/>
</dbReference>
<proteinExistence type="inferred from homology"/>
<keyword evidence="6" id="KW-0997">Cell inner membrane</keyword>
<keyword evidence="8 10" id="KW-1133">Transmembrane helix</keyword>
<dbReference type="SUPFAM" id="SSF54523">
    <property type="entry name" value="Pili subunits"/>
    <property type="match status" value="1"/>
</dbReference>
<organism evidence="12">
    <name type="scientific">marine sediment metagenome</name>
    <dbReference type="NCBI Taxonomy" id="412755"/>
    <lineage>
        <taxon>unclassified sequences</taxon>
        <taxon>metagenomes</taxon>
        <taxon>ecological metagenomes</taxon>
    </lineage>
</organism>
<evidence type="ECO:0000256" key="2">
    <source>
        <dbReference type="ARBA" id="ARBA00009984"/>
    </source>
</evidence>
<feature type="transmembrane region" description="Helical" evidence="10">
    <location>
        <begin position="38"/>
        <end position="60"/>
    </location>
</feature>
<evidence type="ECO:0000256" key="4">
    <source>
        <dbReference type="ARBA" id="ARBA00022475"/>
    </source>
</evidence>
<comment type="similarity">
    <text evidence="2">Belongs to the GSP G family.</text>
</comment>
<accession>A0A0F9NYD6</accession>
<evidence type="ECO:0000256" key="5">
    <source>
        <dbReference type="ARBA" id="ARBA00022481"/>
    </source>
</evidence>
<evidence type="ECO:0000256" key="9">
    <source>
        <dbReference type="ARBA" id="ARBA00023136"/>
    </source>
</evidence>
<evidence type="ECO:0000313" key="12">
    <source>
        <dbReference type="EMBL" id="KKN17142.1"/>
    </source>
</evidence>